<keyword evidence="8" id="KW-1185">Reference proteome</keyword>
<evidence type="ECO:0000259" key="6">
    <source>
        <dbReference type="PROSITE" id="PS50076"/>
    </source>
</evidence>
<evidence type="ECO:0000256" key="5">
    <source>
        <dbReference type="ARBA" id="ARBA00023186"/>
    </source>
</evidence>
<dbReference type="PANTHER" id="PTHR43096:SF52">
    <property type="entry name" value="DNAJ HOMOLOG 1, MITOCHONDRIAL-RELATED"/>
    <property type="match status" value="1"/>
</dbReference>
<keyword evidence="3" id="KW-0863">Zinc-finger</keyword>
<feature type="domain" description="J" evidence="6">
    <location>
        <begin position="4"/>
        <end position="69"/>
    </location>
</feature>
<dbReference type="CDD" id="cd06257">
    <property type="entry name" value="DnaJ"/>
    <property type="match status" value="1"/>
</dbReference>
<dbReference type="Pfam" id="PF00226">
    <property type="entry name" value="DnaJ"/>
    <property type="match status" value="1"/>
</dbReference>
<dbReference type="Gene3D" id="1.10.287.110">
    <property type="entry name" value="DnaJ domain"/>
    <property type="match status" value="1"/>
</dbReference>
<dbReference type="InterPro" id="IPR001623">
    <property type="entry name" value="DnaJ_domain"/>
</dbReference>
<gene>
    <name evidence="7" type="ORF">EI545_12330</name>
</gene>
<dbReference type="AlphaFoldDB" id="A0A3S8U7G7"/>
<dbReference type="Gene3D" id="2.60.260.20">
    <property type="entry name" value="Urease metallochaperone UreE, N-terminal domain"/>
    <property type="match status" value="2"/>
</dbReference>
<protein>
    <submittedName>
        <fullName evidence="7">J domain-containing protein</fullName>
    </submittedName>
</protein>
<evidence type="ECO:0000313" key="7">
    <source>
        <dbReference type="EMBL" id="AZL59551.1"/>
    </source>
</evidence>
<dbReference type="SMART" id="SM00271">
    <property type="entry name" value="DnaJ"/>
    <property type="match status" value="1"/>
</dbReference>
<dbReference type="InterPro" id="IPR008971">
    <property type="entry name" value="HSP40/DnaJ_pept-bd"/>
</dbReference>
<dbReference type="GO" id="GO:0008270">
    <property type="term" value="F:zinc ion binding"/>
    <property type="evidence" value="ECO:0007669"/>
    <property type="project" value="UniProtKB-KW"/>
</dbReference>
<dbReference type="EMBL" id="CP034328">
    <property type="protein sequence ID" value="AZL59551.1"/>
    <property type="molecule type" value="Genomic_DNA"/>
</dbReference>
<dbReference type="CDD" id="cd10747">
    <property type="entry name" value="DnaJ_C"/>
    <property type="match status" value="1"/>
</dbReference>
<evidence type="ECO:0000256" key="2">
    <source>
        <dbReference type="ARBA" id="ARBA00022737"/>
    </source>
</evidence>
<dbReference type="GO" id="GO:0005737">
    <property type="term" value="C:cytoplasm"/>
    <property type="evidence" value="ECO:0007669"/>
    <property type="project" value="TreeGrafter"/>
</dbReference>
<dbReference type="SUPFAM" id="SSF46565">
    <property type="entry name" value="Chaperone J-domain"/>
    <property type="match status" value="1"/>
</dbReference>
<evidence type="ECO:0000256" key="3">
    <source>
        <dbReference type="ARBA" id="ARBA00022771"/>
    </source>
</evidence>
<proteinExistence type="predicted"/>
<dbReference type="OrthoDB" id="9779889at2"/>
<evidence type="ECO:0000313" key="8">
    <source>
        <dbReference type="Proteomes" id="UP000282002"/>
    </source>
</evidence>
<dbReference type="RefSeq" id="WP_125325746.1">
    <property type="nucleotide sequence ID" value="NZ_CP034328.1"/>
</dbReference>
<reference evidence="7 8" key="1">
    <citation type="submission" date="2018-12" db="EMBL/GenBank/DDBJ databases">
        <title>Complete genome sequencing of Tabrizicola sp. K13M18.</title>
        <authorList>
            <person name="Bae J.-W."/>
        </authorList>
    </citation>
    <scope>NUCLEOTIDE SEQUENCE [LARGE SCALE GENOMIC DNA]</scope>
    <source>
        <strain evidence="7 8">K13M18</strain>
    </source>
</reference>
<evidence type="ECO:0000256" key="4">
    <source>
        <dbReference type="ARBA" id="ARBA00022833"/>
    </source>
</evidence>
<dbReference type="GO" id="GO:0051082">
    <property type="term" value="F:unfolded protein binding"/>
    <property type="evidence" value="ECO:0007669"/>
    <property type="project" value="InterPro"/>
</dbReference>
<name>A0A3S8U7G7_9RHOB</name>
<accession>A0A3S8U7G7</accession>
<dbReference type="GO" id="GO:0042026">
    <property type="term" value="P:protein refolding"/>
    <property type="evidence" value="ECO:0007669"/>
    <property type="project" value="TreeGrafter"/>
</dbReference>
<keyword evidence="1" id="KW-0479">Metal-binding</keyword>
<sequence>MPTDPYEVLGVARSATAAKIKQAYRKLARKHHPDLHPDDANAEARFKTMSAAHDLLKDPTTRARFDAGEIDADGVERPTRQYTGPFAEGSGTAQRQAGGFGSSFGEGFDPSDIFAEVLRQRGRGAGFSDQSYPSRGSDLRFALEVPFLDAARGSEIRLTLGEGTDIAIRIPAAARDGQILRLRGKGSPGTGGGPPGDALIALTILPHPVFRREGDDILVTLPITIDEAILGGKVSTPTITGPVSLTILSGTSSGRLLRLRGRGLAKAVGKGVGDQLVDLRIVVPKEIDPELRDFLTNWRIGHHHDIRAEFLKEAAP</sequence>
<dbReference type="KEGG" id="taw:EI545_12330"/>
<keyword evidence="2" id="KW-0677">Repeat</keyword>
<dbReference type="PANTHER" id="PTHR43096">
    <property type="entry name" value="DNAJ HOMOLOG 1, MITOCHONDRIAL-RELATED"/>
    <property type="match status" value="1"/>
</dbReference>
<keyword evidence="5" id="KW-0143">Chaperone</keyword>
<keyword evidence="4" id="KW-0862">Zinc</keyword>
<dbReference type="PRINTS" id="PR00625">
    <property type="entry name" value="JDOMAIN"/>
</dbReference>
<dbReference type="Pfam" id="PF01556">
    <property type="entry name" value="DnaJ_C"/>
    <property type="match status" value="1"/>
</dbReference>
<evidence type="ECO:0000256" key="1">
    <source>
        <dbReference type="ARBA" id="ARBA00022723"/>
    </source>
</evidence>
<dbReference type="InterPro" id="IPR002939">
    <property type="entry name" value="DnaJ_C"/>
</dbReference>
<dbReference type="SUPFAM" id="SSF49493">
    <property type="entry name" value="HSP40/DnaJ peptide-binding domain"/>
    <property type="match status" value="2"/>
</dbReference>
<dbReference type="Proteomes" id="UP000282002">
    <property type="component" value="Chromosome"/>
</dbReference>
<dbReference type="InterPro" id="IPR036869">
    <property type="entry name" value="J_dom_sf"/>
</dbReference>
<dbReference type="InterPro" id="IPR018253">
    <property type="entry name" value="DnaJ_domain_CS"/>
</dbReference>
<dbReference type="PROSITE" id="PS00636">
    <property type="entry name" value="DNAJ_1"/>
    <property type="match status" value="1"/>
</dbReference>
<organism evidence="7 8">
    <name type="scientific">Tabrizicola piscis</name>
    <dbReference type="NCBI Taxonomy" id="2494374"/>
    <lineage>
        <taxon>Bacteria</taxon>
        <taxon>Pseudomonadati</taxon>
        <taxon>Pseudomonadota</taxon>
        <taxon>Alphaproteobacteria</taxon>
        <taxon>Rhodobacterales</taxon>
        <taxon>Paracoccaceae</taxon>
        <taxon>Tabrizicola</taxon>
    </lineage>
</organism>
<dbReference type="PROSITE" id="PS50076">
    <property type="entry name" value="DNAJ_2"/>
    <property type="match status" value="1"/>
</dbReference>
<dbReference type="FunFam" id="2.60.260.20:FF:000005">
    <property type="entry name" value="Chaperone protein dnaJ 1, mitochondrial"/>
    <property type="match status" value="1"/>
</dbReference>